<dbReference type="PANTHER" id="PTHR19328">
    <property type="entry name" value="HEDGEHOG-INTERACTING PROTEIN"/>
    <property type="match status" value="1"/>
</dbReference>
<evidence type="ECO:0000256" key="1">
    <source>
        <dbReference type="SAM" id="SignalP"/>
    </source>
</evidence>
<dbReference type="Gene3D" id="2.120.10.30">
    <property type="entry name" value="TolB, C-terminal domain"/>
    <property type="match status" value="1"/>
</dbReference>
<protein>
    <submittedName>
        <fullName evidence="3">Glucose/arabinose dehydrogenase, beta-propeller fold</fullName>
    </submittedName>
</protein>
<evidence type="ECO:0000313" key="4">
    <source>
        <dbReference type="Proteomes" id="UP000219353"/>
    </source>
</evidence>
<dbReference type="EMBL" id="OBEB01000001">
    <property type="protein sequence ID" value="SNY45302.1"/>
    <property type="molecule type" value="Genomic_DNA"/>
</dbReference>
<accession>A0A285IBG0</accession>
<dbReference type="Proteomes" id="UP000219353">
    <property type="component" value="Unassembled WGS sequence"/>
</dbReference>
<dbReference type="InterPro" id="IPR011041">
    <property type="entry name" value="Quinoprot_gluc/sorb_DH_b-prop"/>
</dbReference>
<dbReference type="PANTHER" id="PTHR19328:SF75">
    <property type="entry name" value="ALDOSE SUGAR DEHYDROGENASE YLII"/>
    <property type="match status" value="1"/>
</dbReference>
<dbReference type="InterPro" id="IPR011042">
    <property type="entry name" value="6-blade_b-propeller_TolB-like"/>
</dbReference>
<feature type="chain" id="PRO_5012222218" evidence="1">
    <location>
        <begin position="21"/>
        <end position="370"/>
    </location>
</feature>
<keyword evidence="1" id="KW-0732">Signal</keyword>
<dbReference type="InterPro" id="IPR012938">
    <property type="entry name" value="Glc/Sorbosone_DH"/>
</dbReference>
<dbReference type="AlphaFoldDB" id="A0A285IBG0"/>
<evidence type="ECO:0000313" key="3">
    <source>
        <dbReference type="EMBL" id="SNY45302.1"/>
    </source>
</evidence>
<feature type="signal peptide" evidence="1">
    <location>
        <begin position="1"/>
        <end position="20"/>
    </location>
</feature>
<reference evidence="4" key="1">
    <citation type="submission" date="2017-09" db="EMBL/GenBank/DDBJ databases">
        <authorList>
            <person name="Varghese N."/>
            <person name="Submissions S."/>
        </authorList>
    </citation>
    <scope>NUCLEOTIDE SEQUENCE [LARGE SCALE GENOMIC DNA]</scope>
    <source>
        <strain evidence="4">CGMCC 1.12461</strain>
    </source>
</reference>
<proteinExistence type="predicted"/>
<name>A0A285IBG0_9GAMM</name>
<organism evidence="3 4">
    <name type="scientific">Arsukibacterium tuosuense</name>
    <dbReference type="NCBI Taxonomy" id="1323745"/>
    <lineage>
        <taxon>Bacteria</taxon>
        <taxon>Pseudomonadati</taxon>
        <taxon>Pseudomonadota</taxon>
        <taxon>Gammaproteobacteria</taxon>
        <taxon>Chromatiales</taxon>
        <taxon>Chromatiaceae</taxon>
        <taxon>Arsukibacterium</taxon>
    </lineage>
</organism>
<gene>
    <name evidence="3" type="ORF">SAMN06297280_0866</name>
</gene>
<dbReference type="SUPFAM" id="SSF50952">
    <property type="entry name" value="Soluble quinoprotein glucose dehydrogenase"/>
    <property type="match status" value="1"/>
</dbReference>
<dbReference type="RefSeq" id="WP_212682316.1">
    <property type="nucleotide sequence ID" value="NZ_OBEB01000001.1"/>
</dbReference>
<evidence type="ECO:0000259" key="2">
    <source>
        <dbReference type="Pfam" id="PF07995"/>
    </source>
</evidence>
<sequence>MKKIIIPALLFLLLSVKGQAVPYQVITVADDLNYPWSLAFLPDGSLLVTERTGKLKQFSATGEVTADVAPVLPELYVAAQGGLLEVLVPSAYSQNQQLLISYVCGDANANTVCLATARWQAQQLTDIRQIFKAEPYRKGAAHYGGRMLQLPDGSILLTLGDGFDYREQAQNPVNHLGKIVRLQPDGSVPADNPFIDQPGYASEIYSMGHRNVQGIVWDAASSRVYSHEHGPRGGDELNNIQAGKNYGWPVATRGIDYTGARVSPFRQYPGMVEPIWHWSPSIAPAGLTLYQGELFPAWQGNLFITALAGKALHRLEMVNGKVVSEQLLLTELNSRLRDVRSGPDGALYILTDSASGKLLRLLPAPQQAGD</sequence>
<dbReference type="Pfam" id="PF07995">
    <property type="entry name" value="GSDH"/>
    <property type="match status" value="1"/>
</dbReference>
<feature type="domain" description="Glucose/Sorbosone dehydrogenase" evidence="2">
    <location>
        <begin position="32"/>
        <end position="360"/>
    </location>
</feature>
<keyword evidence="4" id="KW-1185">Reference proteome</keyword>